<dbReference type="PROSITE" id="PS51296">
    <property type="entry name" value="RIESKE"/>
    <property type="match status" value="1"/>
</dbReference>
<dbReference type="GO" id="GO:0004497">
    <property type="term" value="F:monooxygenase activity"/>
    <property type="evidence" value="ECO:0007669"/>
    <property type="project" value="UniProtKB-ARBA"/>
</dbReference>
<evidence type="ECO:0000256" key="3">
    <source>
        <dbReference type="ARBA" id="ARBA00023004"/>
    </source>
</evidence>
<evidence type="ECO:0000256" key="4">
    <source>
        <dbReference type="ARBA" id="ARBA00023014"/>
    </source>
</evidence>
<dbReference type="InterPro" id="IPR006076">
    <property type="entry name" value="FAD-dep_OxRdtase"/>
</dbReference>
<dbReference type="PANTHER" id="PTHR13847:SF274">
    <property type="entry name" value="RIESKE 2FE-2S IRON-SULFUR PROTEIN YHFW-RELATED"/>
    <property type="match status" value="1"/>
</dbReference>
<dbReference type="Gene3D" id="3.30.9.10">
    <property type="entry name" value="D-Amino Acid Oxidase, subunit A, domain 2"/>
    <property type="match status" value="1"/>
</dbReference>
<keyword evidence="5" id="KW-1015">Disulfide bond</keyword>
<keyword evidence="2" id="KW-0479">Metal-binding</keyword>
<accession>A0A6N4TIS6</accession>
<dbReference type="Gene3D" id="3.50.50.60">
    <property type="entry name" value="FAD/NAD(P)-binding domain"/>
    <property type="match status" value="1"/>
</dbReference>
<dbReference type="EMBL" id="AP019695">
    <property type="protein sequence ID" value="BBK22910.1"/>
    <property type="molecule type" value="Genomic_DNA"/>
</dbReference>
<dbReference type="InterPro" id="IPR005805">
    <property type="entry name" value="Rieske_Fe-S_prot_C"/>
</dbReference>
<dbReference type="SUPFAM" id="SSF50022">
    <property type="entry name" value="ISP domain"/>
    <property type="match status" value="1"/>
</dbReference>
<feature type="domain" description="Rieske" evidence="6">
    <location>
        <begin position="373"/>
        <end position="469"/>
    </location>
</feature>
<dbReference type="GO" id="GO:0046872">
    <property type="term" value="F:metal ion binding"/>
    <property type="evidence" value="ECO:0007669"/>
    <property type="project" value="UniProtKB-KW"/>
</dbReference>
<evidence type="ECO:0000259" key="6">
    <source>
        <dbReference type="PROSITE" id="PS51296"/>
    </source>
</evidence>
<evidence type="ECO:0000313" key="7">
    <source>
        <dbReference type="EMBL" id="BBK22910.1"/>
    </source>
</evidence>
<dbReference type="RefSeq" id="WP_163052102.1">
    <property type="nucleotide sequence ID" value="NZ_AP019695.1"/>
</dbReference>
<protein>
    <submittedName>
        <fullName evidence="7">Oxidoreductase</fullName>
    </submittedName>
</protein>
<dbReference type="GO" id="GO:0051537">
    <property type="term" value="F:2 iron, 2 sulfur cluster binding"/>
    <property type="evidence" value="ECO:0007669"/>
    <property type="project" value="UniProtKB-KW"/>
</dbReference>
<sequence length="471" mass="53644">MIIGGGISGISTAYYLAETGNDVILLEADCIGYGASGRNTGKVSAQHGIVYHELIEKHGKEMAQLYYESHQKAIDAIEQLVATYDIDCDFKRCDTLLYTEEKQQVSLYQKEYEAYETLHIPSSYISSHQDYPQLQAGLQMKHQAVFDPYSFVVQFSKVVSEKGVSIYEHSPVSELSKTEDGLYKVSVNGTFVHARYVILATQYPIVDYGNLYFSYMYCEQQTLYTAKQKKTDRMVSLSTDTYPISIGNHQDKHIIACKSHRNGYEPNFRFPSSFHTMIPNQLQTPWTSSDFVSIDHLPLIGKLEKYNDQLLFASGFSKWGNTTGIVAGKILASCVQNKPSSLRMLFSPQRKKGTFSWNYVKLNLQNAAMFFRSRWIHMDDEMPEKEEGKPVWINHHIYGAYRDENNELFIVDITCPHAGCIAQFNKEDKSWDCPCHGSRFTYKGDIIKGPATCSLSSIHEDKNKCDPHVIR</sequence>
<evidence type="ECO:0000256" key="1">
    <source>
        <dbReference type="ARBA" id="ARBA00022714"/>
    </source>
</evidence>
<dbReference type="InterPro" id="IPR036188">
    <property type="entry name" value="FAD/NAD-bd_sf"/>
</dbReference>
<proteinExistence type="predicted"/>
<evidence type="ECO:0000256" key="2">
    <source>
        <dbReference type="ARBA" id="ARBA00022723"/>
    </source>
</evidence>
<dbReference type="PANTHER" id="PTHR13847">
    <property type="entry name" value="SARCOSINE DEHYDROGENASE-RELATED"/>
    <property type="match status" value="1"/>
</dbReference>
<dbReference type="PRINTS" id="PR00162">
    <property type="entry name" value="RIESKE"/>
</dbReference>
<dbReference type="InterPro" id="IPR017941">
    <property type="entry name" value="Rieske_2Fe-2S"/>
</dbReference>
<keyword evidence="4" id="KW-0411">Iron-sulfur</keyword>
<dbReference type="Pfam" id="PF00355">
    <property type="entry name" value="Rieske"/>
    <property type="match status" value="1"/>
</dbReference>
<reference evidence="8" key="1">
    <citation type="submission" date="2019-05" db="EMBL/GenBank/DDBJ databases">
        <title>Complete genome sequencing of Absiella argi strain JCM 30884.</title>
        <authorList>
            <person name="Sakamoto M."/>
            <person name="Murakami T."/>
            <person name="Mori H."/>
        </authorList>
    </citation>
    <scope>NUCLEOTIDE SEQUENCE [LARGE SCALE GENOMIC DNA]</scope>
    <source>
        <strain evidence="8">JCM 30884</strain>
    </source>
</reference>
<keyword evidence="8" id="KW-1185">Reference proteome</keyword>
<evidence type="ECO:0000256" key="5">
    <source>
        <dbReference type="ARBA" id="ARBA00023157"/>
    </source>
</evidence>
<dbReference type="Pfam" id="PF01266">
    <property type="entry name" value="DAO"/>
    <property type="match status" value="1"/>
</dbReference>
<keyword evidence="1" id="KW-0001">2Fe-2S</keyword>
<name>A0A6N4TIS6_9FIRM</name>
<dbReference type="GO" id="GO:0016705">
    <property type="term" value="F:oxidoreductase activity, acting on paired donors, with incorporation or reduction of molecular oxygen"/>
    <property type="evidence" value="ECO:0007669"/>
    <property type="project" value="UniProtKB-ARBA"/>
</dbReference>
<dbReference type="SUPFAM" id="SSF51905">
    <property type="entry name" value="FAD/NAD(P)-binding domain"/>
    <property type="match status" value="1"/>
</dbReference>
<dbReference type="KEGG" id="aarg:Aargi30884_18130"/>
<evidence type="ECO:0000313" key="8">
    <source>
        <dbReference type="Proteomes" id="UP000464754"/>
    </source>
</evidence>
<dbReference type="AlphaFoldDB" id="A0A6N4TIS6"/>
<dbReference type="Gene3D" id="2.102.10.10">
    <property type="entry name" value="Rieske [2Fe-2S] iron-sulphur domain"/>
    <property type="match status" value="1"/>
</dbReference>
<dbReference type="GO" id="GO:0005737">
    <property type="term" value="C:cytoplasm"/>
    <property type="evidence" value="ECO:0007669"/>
    <property type="project" value="TreeGrafter"/>
</dbReference>
<keyword evidence="3" id="KW-0408">Iron</keyword>
<dbReference type="InterPro" id="IPR036922">
    <property type="entry name" value="Rieske_2Fe-2S_sf"/>
</dbReference>
<gene>
    <name evidence="7" type="ORF">Aargi30884_18130</name>
</gene>
<organism evidence="7 8">
    <name type="scientific">Amedibacterium intestinale</name>
    <dbReference type="NCBI Taxonomy" id="2583452"/>
    <lineage>
        <taxon>Bacteria</taxon>
        <taxon>Bacillati</taxon>
        <taxon>Bacillota</taxon>
        <taxon>Erysipelotrichia</taxon>
        <taxon>Erysipelotrichales</taxon>
        <taxon>Erysipelotrichaceae</taxon>
        <taxon>Amedibacterium</taxon>
    </lineage>
</organism>
<dbReference type="GO" id="GO:0016020">
    <property type="term" value="C:membrane"/>
    <property type="evidence" value="ECO:0007669"/>
    <property type="project" value="InterPro"/>
</dbReference>
<dbReference type="Proteomes" id="UP000464754">
    <property type="component" value="Chromosome"/>
</dbReference>